<proteinExistence type="predicted"/>
<dbReference type="AlphaFoldDB" id="F8A7F6"/>
<dbReference type="Proteomes" id="UP000000485">
    <property type="component" value="Chromosome"/>
</dbReference>
<organism evidence="1 2">
    <name type="scientific">Cellulomonas gilvus (strain ATCC 13127 / NRRL B-14078)</name>
    <name type="common">Cellvibrio gilvus</name>
    <dbReference type="NCBI Taxonomy" id="593907"/>
    <lineage>
        <taxon>Bacteria</taxon>
        <taxon>Bacillati</taxon>
        <taxon>Actinomycetota</taxon>
        <taxon>Actinomycetes</taxon>
        <taxon>Micrococcales</taxon>
        <taxon>Cellulomonadaceae</taxon>
        <taxon>Cellulomonas</taxon>
    </lineage>
</organism>
<dbReference type="RefSeq" id="WP_013882737.1">
    <property type="nucleotide sequence ID" value="NC_015671.1"/>
</dbReference>
<name>F8A7F6_CELGA</name>
<reference evidence="2" key="1">
    <citation type="submission" date="2011-04" db="EMBL/GenBank/DDBJ databases">
        <title>Complete sequence of Cellvibrio gilvus ATCC 13127.</title>
        <authorList>
            <person name="Lucas S."/>
            <person name="Han J."/>
            <person name="Lapidus A."/>
            <person name="Cheng J.-F."/>
            <person name="Goodwin L."/>
            <person name="Pitluck S."/>
            <person name="Peters L."/>
            <person name="Munk A."/>
            <person name="Detter J.C."/>
            <person name="Han C."/>
            <person name="Tapia R."/>
            <person name="Land M."/>
            <person name="Hauser L."/>
            <person name="Kyrpides N."/>
            <person name="Ivanova N."/>
            <person name="Ovchinnikova G."/>
            <person name="Pagani I."/>
            <person name="Mead D."/>
            <person name="Brumm P."/>
            <person name="Woyke T."/>
        </authorList>
    </citation>
    <scope>NUCLEOTIDE SEQUENCE [LARGE SCALE GENOMIC DNA]</scope>
    <source>
        <strain evidence="2">ATCC 13127 / NRRL B-14078</strain>
    </source>
</reference>
<dbReference type="KEGG" id="cga:Celgi_0695"/>
<accession>F8A7F6</accession>
<sequence>MNNAEFESERHFQMWKYSVGHAQLLLRSVRSDGHPTRIDVLFVGVRRLDLPTSFDGLRVERVGGRFRLDGRDWAGSVEALNMAYAEDEGEYFDPSPFAEGSGI</sequence>
<gene>
    <name evidence="1" type="ordered locus">Celgi_0695</name>
</gene>
<dbReference type="HOGENOM" id="CLU_2258683_0_0_11"/>
<keyword evidence="2" id="KW-1185">Reference proteome</keyword>
<protein>
    <submittedName>
        <fullName evidence="1">Uncharacterized protein</fullName>
    </submittedName>
</protein>
<dbReference type="STRING" id="593907.Celgi_0695"/>
<dbReference type="OrthoDB" id="5148951at2"/>
<evidence type="ECO:0000313" key="2">
    <source>
        <dbReference type="Proteomes" id="UP000000485"/>
    </source>
</evidence>
<dbReference type="EMBL" id="CP002665">
    <property type="protein sequence ID" value="AEI11214.1"/>
    <property type="molecule type" value="Genomic_DNA"/>
</dbReference>
<evidence type="ECO:0000313" key="1">
    <source>
        <dbReference type="EMBL" id="AEI11214.1"/>
    </source>
</evidence>